<dbReference type="AlphaFoldDB" id="A0A1F6AAI8"/>
<evidence type="ECO:0000313" key="2">
    <source>
        <dbReference type="Proteomes" id="UP000177092"/>
    </source>
</evidence>
<dbReference type="Proteomes" id="UP000177092">
    <property type="component" value="Unassembled WGS sequence"/>
</dbReference>
<dbReference type="EMBL" id="MFJN01000019">
    <property type="protein sequence ID" value="OGG21634.1"/>
    <property type="molecule type" value="Genomic_DNA"/>
</dbReference>
<dbReference type="Gene3D" id="3.20.20.140">
    <property type="entry name" value="Metal-dependent hydrolases"/>
    <property type="match status" value="1"/>
</dbReference>
<name>A0A1F6AAI8_9BACT</name>
<reference evidence="1 2" key="1">
    <citation type="journal article" date="2016" name="Nat. Commun.">
        <title>Thousands of microbial genomes shed light on interconnected biogeochemical processes in an aquifer system.</title>
        <authorList>
            <person name="Anantharaman K."/>
            <person name="Brown C.T."/>
            <person name="Hug L.A."/>
            <person name="Sharon I."/>
            <person name="Castelle C.J."/>
            <person name="Probst A.J."/>
            <person name="Thomas B.C."/>
            <person name="Singh A."/>
            <person name="Wilkins M.J."/>
            <person name="Karaoz U."/>
            <person name="Brodie E.L."/>
            <person name="Williams K.H."/>
            <person name="Hubbard S.S."/>
            <person name="Banfield J.F."/>
        </authorList>
    </citation>
    <scope>NUCLEOTIDE SEQUENCE [LARGE SCALE GENOMIC DNA]</scope>
</reference>
<evidence type="ECO:0000313" key="1">
    <source>
        <dbReference type="EMBL" id="OGG21634.1"/>
    </source>
</evidence>
<gene>
    <name evidence="1" type="ORF">A3D03_04525</name>
</gene>
<sequence length="85" mass="9583">MSSTKSTRVHLFIMLGSDILPDGKLPLREEAITNKVKLVINTDSQDVTQMDLLQYGVTVVRRGWATVDDILNTKSYNSVKTWLES</sequence>
<comment type="caution">
    <text evidence="1">The sequence shown here is derived from an EMBL/GenBank/DDBJ whole genome shotgun (WGS) entry which is preliminary data.</text>
</comment>
<organism evidence="1 2">
    <name type="scientific">Candidatus Gottesmanbacteria bacterium RIFCSPHIGHO2_02_FULL_40_13</name>
    <dbReference type="NCBI Taxonomy" id="1798384"/>
    <lineage>
        <taxon>Bacteria</taxon>
        <taxon>Candidatus Gottesmaniibacteriota</taxon>
    </lineage>
</organism>
<accession>A0A1F6AAI8</accession>
<protein>
    <submittedName>
        <fullName evidence="1">Uncharacterized protein</fullName>
    </submittedName>
</protein>
<dbReference type="STRING" id="1798384.A3D03_04525"/>
<proteinExistence type="predicted"/>